<dbReference type="AlphaFoldDB" id="A0A195BM71"/>
<proteinExistence type="predicted"/>
<protein>
    <submittedName>
        <fullName evidence="1">Uncharacterized protein</fullName>
    </submittedName>
</protein>
<dbReference type="Proteomes" id="UP000078540">
    <property type="component" value="Unassembled WGS sequence"/>
</dbReference>
<sequence>MLQLRSQSEEFISVEPIAMRQEIIRRESFRSKSSFGCIIALECSVMGTNITKLIERIVTETDIYAKGSDPLALELCHKASSSPTNTPCRGAEICKRLAIRWLDITQAHVRKGVRRTRPRPTEDTINLDTGRIKSRIYSPDTERETVLSCPVLSRPVPSRLGAVPCLSLSHTVWVGSSVMTVSRSIFPLDIHRGLCALANLLDS</sequence>
<evidence type="ECO:0000313" key="1">
    <source>
        <dbReference type="EMBL" id="KYM86856.1"/>
    </source>
</evidence>
<accession>A0A195BM71</accession>
<evidence type="ECO:0000313" key="2">
    <source>
        <dbReference type="Proteomes" id="UP000078540"/>
    </source>
</evidence>
<dbReference type="EMBL" id="KQ976438">
    <property type="protein sequence ID" value="KYM86856.1"/>
    <property type="molecule type" value="Genomic_DNA"/>
</dbReference>
<reference evidence="1 2" key="1">
    <citation type="submission" date="2015-09" db="EMBL/GenBank/DDBJ databases">
        <title>Atta colombica WGS genome.</title>
        <authorList>
            <person name="Nygaard S."/>
            <person name="Hu H."/>
            <person name="Boomsma J."/>
            <person name="Zhang G."/>
        </authorList>
    </citation>
    <scope>NUCLEOTIDE SEQUENCE [LARGE SCALE GENOMIC DNA]</scope>
    <source>
        <strain evidence="1">Treedump-2</strain>
        <tissue evidence="1">Whole body</tissue>
    </source>
</reference>
<organism evidence="1 2">
    <name type="scientific">Atta colombica</name>
    <dbReference type="NCBI Taxonomy" id="520822"/>
    <lineage>
        <taxon>Eukaryota</taxon>
        <taxon>Metazoa</taxon>
        <taxon>Ecdysozoa</taxon>
        <taxon>Arthropoda</taxon>
        <taxon>Hexapoda</taxon>
        <taxon>Insecta</taxon>
        <taxon>Pterygota</taxon>
        <taxon>Neoptera</taxon>
        <taxon>Endopterygota</taxon>
        <taxon>Hymenoptera</taxon>
        <taxon>Apocrita</taxon>
        <taxon>Aculeata</taxon>
        <taxon>Formicoidea</taxon>
        <taxon>Formicidae</taxon>
        <taxon>Myrmicinae</taxon>
        <taxon>Atta</taxon>
    </lineage>
</organism>
<name>A0A195BM71_9HYME</name>
<gene>
    <name evidence="1" type="ORF">ALC53_03779</name>
</gene>
<keyword evidence="2" id="KW-1185">Reference proteome</keyword>